<dbReference type="EMBL" id="JAHDVG010000465">
    <property type="protein sequence ID" value="KAH1183762.1"/>
    <property type="molecule type" value="Genomic_DNA"/>
</dbReference>
<reference evidence="1" key="1">
    <citation type="submission" date="2021-09" db="EMBL/GenBank/DDBJ databases">
        <title>The genome of Mauremys mutica provides insights into the evolution of semi-aquatic lifestyle.</title>
        <authorList>
            <person name="Gong S."/>
            <person name="Gao Y."/>
        </authorList>
    </citation>
    <scope>NUCLEOTIDE SEQUENCE</scope>
    <source>
        <strain evidence="1">MM-2020</strain>
        <tissue evidence="1">Muscle</tissue>
    </source>
</reference>
<evidence type="ECO:0000313" key="1">
    <source>
        <dbReference type="EMBL" id="KAH1183762.1"/>
    </source>
</evidence>
<protein>
    <submittedName>
        <fullName evidence="1">Uncharacterized protein</fullName>
    </submittedName>
</protein>
<organism evidence="1 2">
    <name type="scientific">Mauremys mutica</name>
    <name type="common">yellowpond turtle</name>
    <dbReference type="NCBI Taxonomy" id="74926"/>
    <lineage>
        <taxon>Eukaryota</taxon>
        <taxon>Metazoa</taxon>
        <taxon>Chordata</taxon>
        <taxon>Craniata</taxon>
        <taxon>Vertebrata</taxon>
        <taxon>Euteleostomi</taxon>
        <taxon>Archelosauria</taxon>
        <taxon>Testudinata</taxon>
        <taxon>Testudines</taxon>
        <taxon>Cryptodira</taxon>
        <taxon>Durocryptodira</taxon>
        <taxon>Testudinoidea</taxon>
        <taxon>Geoemydidae</taxon>
        <taxon>Geoemydinae</taxon>
        <taxon>Mauremys</taxon>
    </lineage>
</organism>
<keyword evidence="2" id="KW-1185">Reference proteome</keyword>
<proteinExistence type="predicted"/>
<gene>
    <name evidence="1" type="ORF">KIL84_014378</name>
</gene>
<comment type="caution">
    <text evidence="1">The sequence shown here is derived from an EMBL/GenBank/DDBJ whole genome shotgun (WGS) entry which is preliminary data.</text>
</comment>
<dbReference type="Proteomes" id="UP000827986">
    <property type="component" value="Unassembled WGS sequence"/>
</dbReference>
<evidence type="ECO:0000313" key="2">
    <source>
        <dbReference type="Proteomes" id="UP000827986"/>
    </source>
</evidence>
<dbReference type="AlphaFoldDB" id="A0A9D4B0Q0"/>
<sequence>MTQSFLAAWLQQQPCGQRMCPNMSAQWPCGEKAEGHNTAPCCISSRLDLCMEMQKRLECFGDQNPPSPSSLRPNTLESCEVLAMECSSTAPFSKGREEKYYHRGSAHHFRTKDPCVGEGLLCWIKVGMWLLGFSPIGSIVRQLRCTHFAEFSCQRYTLLQL</sequence>
<accession>A0A9D4B0Q0</accession>
<name>A0A9D4B0Q0_9SAUR</name>